<protein>
    <submittedName>
        <fullName evidence="2">Uncharacterized protein</fullName>
    </submittedName>
</protein>
<evidence type="ECO:0000313" key="3">
    <source>
        <dbReference type="Proteomes" id="UP000799764"/>
    </source>
</evidence>
<dbReference type="EMBL" id="MU001514">
    <property type="protein sequence ID" value="KAF2437793.1"/>
    <property type="molecule type" value="Genomic_DNA"/>
</dbReference>
<accession>A0A9P4P6V7</accession>
<feature type="compositionally biased region" description="Low complexity" evidence="1">
    <location>
        <begin position="8"/>
        <end position="25"/>
    </location>
</feature>
<evidence type="ECO:0000313" key="2">
    <source>
        <dbReference type="EMBL" id="KAF2437793.1"/>
    </source>
</evidence>
<organism evidence="2 3">
    <name type="scientific">Karstenula rhodostoma CBS 690.94</name>
    <dbReference type="NCBI Taxonomy" id="1392251"/>
    <lineage>
        <taxon>Eukaryota</taxon>
        <taxon>Fungi</taxon>
        <taxon>Dikarya</taxon>
        <taxon>Ascomycota</taxon>
        <taxon>Pezizomycotina</taxon>
        <taxon>Dothideomycetes</taxon>
        <taxon>Pleosporomycetidae</taxon>
        <taxon>Pleosporales</taxon>
        <taxon>Massarineae</taxon>
        <taxon>Didymosphaeriaceae</taxon>
        <taxon>Karstenula</taxon>
    </lineage>
</organism>
<gene>
    <name evidence="2" type="ORF">P171DRAFT_491661</name>
</gene>
<keyword evidence="3" id="KW-1185">Reference proteome</keyword>
<proteinExistence type="predicted"/>
<comment type="caution">
    <text evidence="2">The sequence shown here is derived from an EMBL/GenBank/DDBJ whole genome shotgun (WGS) entry which is preliminary data.</text>
</comment>
<name>A0A9P4P6V7_9PLEO</name>
<dbReference type="AlphaFoldDB" id="A0A9P4P6V7"/>
<dbReference type="OrthoDB" id="3765246at2759"/>
<sequence length="176" mass="19076">MSTPGSYATPGSNASPGGAASPTSSVASSAPSPYVAVDGSDLTFPSECPENGKVIFPTRELYTTITGARYYSRIHALLPFQLWLMLLDVMSFYPGMSETFVTAHRNIILIYDVDLSAHERHYQTVLQMLQSQKIGWDVNRCIYARETPGEVGFAFARGGGRRTLGLMIMDVGRGGG</sequence>
<dbReference type="Proteomes" id="UP000799764">
    <property type="component" value="Unassembled WGS sequence"/>
</dbReference>
<evidence type="ECO:0000256" key="1">
    <source>
        <dbReference type="SAM" id="MobiDB-lite"/>
    </source>
</evidence>
<feature type="region of interest" description="Disordered" evidence="1">
    <location>
        <begin position="1"/>
        <end position="25"/>
    </location>
</feature>
<reference evidence="2" key="1">
    <citation type="journal article" date="2020" name="Stud. Mycol.">
        <title>101 Dothideomycetes genomes: a test case for predicting lifestyles and emergence of pathogens.</title>
        <authorList>
            <person name="Haridas S."/>
            <person name="Albert R."/>
            <person name="Binder M."/>
            <person name="Bloem J."/>
            <person name="Labutti K."/>
            <person name="Salamov A."/>
            <person name="Andreopoulos B."/>
            <person name="Baker S."/>
            <person name="Barry K."/>
            <person name="Bills G."/>
            <person name="Bluhm B."/>
            <person name="Cannon C."/>
            <person name="Castanera R."/>
            <person name="Culley D."/>
            <person name="Daum C."/>
            <person name="Ezra D."/>
            <person name="Gonzalez J."/>
            <person name="Henrissat B."/>
            <person name="Kuo A."/>
            <person name="Liang C."/>
            <person name="Lipzen A."/>
            <person name="Lutzoni F."/>
            <person name="Magnuson J."/>
            <person name="Mondo S."/>
            <person name="Nolan M."/>
            <person name="Ohm R."/>
            <person name="Pangilinan J."/>
            <person name="Park H.-J."/>
            <person name="Ramirez L."/>
            <person name="Alfaro M."/>
            <person name="Sun H."/>
            <person name="Tritt A."/>
            <person name="Yoshinaga Y."/>
            <person name="Zwiers L.-H."/>
            <person name="Turgeon B."/>
            <person name="Goodwin S."/>
            <person name="Spatafora J."/>
            <person name="Crous P."/>
            <person name="Grigoriev I."/>
        </authorList>
    </citation>
    <scope>NUCLEOTIDE SEQUENCE</scope>
    <source>
        <strain evidence="2">CBS 690.94</strain>
    </source>
</reference>